<dbReference type="PATRIC" id="fig|1434123.4.peg.3943"/>
<dbReference type="AlphaFoldDB" id="A0A0E3Q8Q4"/>
<evidence type="ECO:0000313" key="1">
    <source>
        <dbReference type="EMBL" id="AKB45482.1"/>
    </source>
</evidence>
<dbReference type="Proteomes" id="UP000033096">
    <property type="component" value="Chromosome"/>
</dbReference>
<dbReference type="EMBL" id="CP009520">
    <property type="protein sequence ID" value="AKB45482.1"/>
    <property type="molecule type" value="Genomic_DNA"/>
</dbReference>
<dbReference type="RefSeq" id="WP_048122922.1">
    <property type="nucleotide sequence ID" value="NZ_CP009520.1"/>
</dbReference>
<accession>A0A0E3Q8Q4</accession>
<protein>
    <submittedName>
        <fullName evidence="1">Iron-sulfur binding protein</fullName>
    </submittedName>
</protein>
<proteinExistence type="predicted"/>
<reference evidence="1 2" key="1">
    <citation type="submission" date="2014-07" db="EMBL/GenBank/DDBJ databases">
        <title>Methanogenic archaea and the global carbon cycle.</title>
        <authorList>
            <person name="Henriksen J.R."/>
            <person name="Luke J."/>
            <person name="Reinhart S."/>
            <person name="Benedict M.N."/>
            <person name="Youngblut N.D."/>
            <person name="Metcalf M.E."/>
            <person name="Whitaker R.J."/>
            <person name="Metcalf W.W."/>
        </authorList>
    </citation>
    <scope>NUCLEOTIDE SEQUENCE [LARGE SCALE GENOMIC DNA]</scope>
    <source>
        <strain evidence="1 2">Z-761</strain>
    </source>
</reference>
<evidence type="ECO:0000313" key="2">
    <source>
        <dbReference type="Proteomes" id="UP000033096"/>
    </source>
</evidence>
<dbReference type="Pfam" id="PF06935">
    <property type="entry name" value="DUF1284"/>
    <property type="match status" value="1"/>
</dbReference>
<sequence length="149" mass="16561">MLKKSKTSGQGFKTGSKCLKIRAHHLCCIQGFQGYGYSPIFVANLKAVISDIKAFPSRPLELVSECDVICASCPGKKECTAQESTISGRIKSMDLAVMEKLKIKEGTIMEADKAFSLINSQLTNASEINEVCGPCKWRQKCLWYMQEER</sequence>
<name>A0A0E3Q8Q4_9EURY</name>
<dbReference type="HOGENOM" id="CLU_129126_1_0_2"/>
<dbReference type="InterPro" id="IPR009702">
    <property type="entry name" value="DUF1284"/>
</dbReference>
<keyword evidence="2" id="KW-1185">Reference proteome</keyword>
<dbReference type="GeneID" id="24811747"/>
<gene>
    <name evidence="1" type="ORF">MSVAZ_3213</name>
</gene>
<organism evidence="1 2">
    <name type="scientific">Methanosarcina vacuolata Z-761</name>
    <dbReference type="NCBI Taxonomy" id="1434123"/>
    <lineage>
        <taxon>Archaea</taxon>
        <taxon>Methanobacteriati</taxon>
        <taxon>Methanobacteriota</taxon>
        <taxon>Stenosarchaea group</taxon>
        <taxon>Methanomicrobia</taxon>
        <taxon>Methanosarcinales</taxon>
        <taxon>Methanosarcinaceae</taxon>
        <taxon>Methanosarcina</taxon>
    </lineage>
</organism>
<dbReference type="KEGG" id="mvc:MSVAZ_3213"/>
<dbReference type="STRING" id="1434123.MSVAZ_3213"/>